<feature type="domain" description="Fe-containing alcohol dehydrogenase-like C-terminal" evidence="3">
    <location>
        <begin position="186"/>
        <end position="368"/>
    </location>
</feature>
<dbReference type="RefSeq" id="WP_154545137.1">
    <property type="nucleotide sequence ID" value="NZ_VULO01000008.1"/>
</dbReference>
<dbReference type="SUPFAM" id="SSF56796">
    <property type="entry name" value="Dehydroquinate synthase-like"/>
    <property type="match status" value="1"/>
</dbReference>
<dbReference type="GO" id="GO:0004022">
    <property type="term" value="F:alcohol dehydrogenase (NAD+) activity"/>
    <property type="evidence" value="ECO:0007669"/>
    <property type="project" value="TreeGrafter"/>
</dbReference>
<feature type="domain" description="Alcohol dehydrogenase iron-type/glycerol dehydrogenase GldA" evidence="2">
    <location>
        <begin position="9"/>
        <end position="173"/>
    </location>
</feature>
<evidence type="ECO:0000313" key="4">
    <source>
        <dbReference type="EMBL" id="MSS84610.1"/>
    </source>
</evidence>
<dbReference type="Proteomes" id="UP000470875">
    <property type="component" value="Unassembled WGS sequence"/>
</dbReference>
<dbReference type="GO" id="GO:0046872">
    <property type="term" value="F:metal ion binding"/>
    <property type="evidence" value="ECO:0007669"/>
    <property type="project" value="InterPro"/>
</dbReference>
<evidence type="ECO:0000259" key="2">
    <source>
        <dbReference type="Pfam" id="PF00465"/>
    </source>
</evidence>
<comment type="caution">
    <text evidence="4">The sequence shown here is derived from an EMBL/GenBank/DDBJ whole genome shotgun (WGS) entry which is preliminary data.</text>
</comment>
<keyword evidence="1" id="KW-0560">Oxidoreductase</keyword>
<gene>
    <name evidence="4" type="ORF">FYJ24_07500</name>
</gene>
<keyword evidence="5" id="KW-1185">Reference proteome</keyword>
<organism evidence="4 5">
    <name type="scientific">Scrofimicrobium canadense</name>
    <dbReference type="NCBI Taxonomy" id="2652290"/>
    <lineage>
        <taxon>Bacteria</taxon>
        <taxon>Bacillati</taxon>
        <taxon>Actinomycetota</taxon>
        <taxon>Actinomycetes</taxon>
        <taxon>Actinomycetales</taxon>
        <taxon>Actinomycetaceae</taxon>
        <taxon>Scrofimicrobium</taxon>
    </lineage>
</organism>
<dbReference type="AlphaFoldDB" id="A0A6N7VUF2"/>
<dbReference type="Gene3D" id="3.40.50.1970">
    <property type="match status" value="1"/>
</dbReference>
<evidence type="ECO:0000256" key="1">
    <source>
        <dbReference type="ARBA" id="ARBA00023002"/>
    </source>
</evidence>
<dbReference type="FunFam" id="3.40.50.1970:FF:000003">
    <property type="entry name" value="Alcohol dehydrogenase, iron-containing"/>
    <property type="match status" value="1"/>
</dbReference>
<dbReference type="Pfam" id="PF00465">
    <property type="entry name" value="Fe-ADH"/>
    <property type="match status" value="1"/>
</dbReference>
<reference evidence="4 5" key="1">
    <citation type="submission" date="2019-08" db="EMBL/GenBank/DDBJ databases">
        <title>In-depth cultivation of the pig gut microbiome towards novel bacterial diversity and tailored functional studies.</title>
        <authorList>
            <person name="Wylensek D."/>
            <person name="Hitch T.C.A."/>
            <person name="Clavel T."/>
        </authorList>
    </citation>
    <scope>NUCLEOTIDE SEQUENCE [LARGE SCALE GENOMIC DNA]</scope>
    <source>
        <strain evidence="4 5">WB03_NA08</strain>
    </source>
</reference>
<sequence length="374" mass="39278">MTSWVQYSPTRIIFGRGETQNVGNSLSQTGHRSVLLVADPFMAHSGVADKLVAASQGIIRGVYSDVDPNPTVHNVNGAVAAAKKIQADGIVALGGGSVIDASKAAAAAIGSDVSAEDLVTGSPVSRALPIIAVPTTAGTGSEVTPVAIISWEEKDIKFPLGSPLLFPELAIVDSTLVYSAPPRIIATAGVDVIAHCLDALSSVKHTPLSDMNALNGAEIAFANLEKAVNDKDHDSIDAMMLASLIAGLAFSQTGTTGSHAASYYLTSKYGVPHGEATAFTEDAWIRVNAQARPEINTLLQRIGFKDADEAADRLNVVKANIGMRMTLEEINVPLEDIEIVAQKTLEANNYKNNVAQLSLAEVVELLRTKSAQLM</sequence>
<dbReference type="EMBL" id="VULO01000008">
    <property type="protein sequence ID" value="MSS84610.1"/>
    <property type="molecule type" value="Genomic_DNA"/>
</dbReference>
<dbReference type="InterPro" id="IPR039697">
    <property type="entry name" value="Alcohol_dehydrogenase_Fe"/>
</dbReference>
<evidence type="ECO:0000259" key="3">
    <source>
        <dbReference type="Pfam" id="PF25137"/>
    </source>
</evidence>
<name>A0A6N7VUF2_9ACTO</name>
<accession>A0A6N7VUF2</accession>
<protein>
    <submittedName>
        <fullName evidence="4">Iron-containing alcohol dehydrogenase</fullName>
    </submittedName>
</protein>
<dbReference type="InterPro" id="IPR001670">
    <property type="entry name" value="ADH_Fe/GldA"/>
</dbReference>
<dbReference type="PANTHER" id="PTHR11496:SF83">
    <property type="entry name" value="HYDROXYACID-OXOACID TRANSHYDROGENASE, MITOCHONDRIAL"/>
    <property type="match status" value="1"/>
</dbReference>
<dbReference type="Gene3D" id="1.20.1090.10">
    <property type="entry name" value="Dehydroquinate synthase-like - alpha domain"/>
    <property type="match status" value="1"/>
</dbReference>
<evidence type="ECO:0000313" key="5">
    <source>
        <dbReference type="Proteomes" id="UP000470875"/>
    </source>
</evidence>
<dbReference type="InterPro" id="IPR056798">
    <property type="entry name" value="ADH_Fe_C"/>
</dbReference>
<dbReference type="PANTHER" id="PTHR11496">
    <property type="entry name" value="ALCOHOL DEHYDROGENASE"/>
    <property type="match status" value="1"/>
</dbReference>
<proteinExistence type="predicted"/>
<dbReference type="Pfam" id="PF25137">
    <property type="entry name" value="ADH_Fe_C"/>
    <property type="match status" value="1"/>
</dbReference>